<organism evidence="1 2">
    <name type="scientific">Thermocrispum agreste</name>
    <dbReference type="NCBI Taxonomy" id="37925"/>
    <lineage>
        <taxon>Bacteria</taxon>
        <taxon>Bacillati</taxon>
        <taxon>Actinomycetota</taxon>
        <taxon>Actinomycetes</taxon>
        <taxon>Pseudonocardiales</taxon>
        <taxon>Pseudonocardiaceae</taxon>
        <taxon>Thermocrispum</taxon>
    </lineage>
</organism>
<evidence type="ECO:0000313" key="2">
    <source>
        <dbReference type="Proteomes" id="UP000249324"/>
    </source>
</evidence>
<gene>
    <name evidence="1" type="ORF">DIU77_018665</name>
</gene>
<evidence type="ECO:0000313" key="1">
    <source>
        <dbReference type="EMBL" id="MFO7194267.1"/>
    </source>
</evidence>
<comment type="caution">
    <text evidence="1">The sequence shown here is derived from an EMBL/GenBank/DDBJ whole genome shotgun (WGS) entry which is preliminary data.</text>
</comment>
<reference evidence="1 2" key="1">
    <citation type="journal article" date="2021" name="BMC Genomics">
        <title>Genome-resolved metagenome and metatranscriptome analyses of thermophilic composting reveal key bacterial players and their metabolic interactions.</title>
        <authorList>
            <person name="Braga L.P.P."/>
            <person name="Pereira R.V."/>
            <person name="Martins L.F."/>
            <person name="Moura L.M.S."/>
            <person name="Sanchez F.B."/>
            <person name="Patane J.S.L."/>
            <person name="da Silva A.M."/>
            <person name="Setubal J.C."/>
        </authorList>
    </citation>
    <scope>NUCLEOTIDE SEQUENCE [LARGE SCALE GENOMIC DNA]</scope>
    <source>
        <strain evidence="1">ZC4RG45</strain>
    </source>
</reference>
<protein>
    <submittedName>
        <fullName evidence="1">Uncharacterized protein</fullName>
    </submittedName>
</protein>
<accession>A0ABD6FMP0</accession>
<name>A0ABD6FMP0_9PSEU</name>
<dbReference type="AlphaFoldDB" id="A0ABD6FMP0"/>
<dbReference type="EMBL" id="QGUI02000406">
    <property type="protein sequence ID" value="MFO7194267.1"/>
    <property type="molecule type" value="Genomic_DNA"/>
</dbReference>
<proteinExistence type="predicted"/>
<sequence>MSVQLDRTLDGISASMRRLKRAMRGVPVNKHGFRRQHDETAIAVARLVVGLEDSRIALN</sequence>
<dbReference type="Proteomes" id="UP000249324">
    <property type="component" value="Unassembled WGS sequence"/>
</dbReference>